<dbReference type="Proteomes" id="UP000479043">
    <property type="component" value="Unassembled WGS sequence"/>
</dbReference>
<evidence type="ECO:0000259" key="1">
    <source>
        <dbReference type="Pfam" id="PF13682"/>
    </source>
</evidence>
<dbReference type="InterPro" id="IPR025991">
    <property type="entry name" value="Chemoreceptor_zinc-bind_dom"/>
</dbReference>
<protein>
    <recommendedName>
        <fullName evidence="1">Chemoreceptor zinc-binding domain-containing protein</fullName>
    </recommendedName>
</protein>
<accession>A0A6L8LKL3</accession>
<keyword evidence="3" id="KW-1185">Reference proteome</keyword>
<gene>
    <name evidence="2" type="ORF">GR167_14870</name>
</gene>
<name>A0A6L8LKL3_9RHOB</name>
<dbReference type="EMBL" id="WWEN01000006">
    <property type="protein sequence ID" value="MYM56598.1"/>
    <property type="molecule type" value="Genomic_DNA"/>
</dbReference>
<evidence type="ECO:0000313" key="2">
    <source>
        <dbReference type="EMBL" id="MYM56598.1"/>
    </source>
</evidence>
<reference evidence="2 3" key="1">
    <citation type="submission" date="2020-01" db="EMBL/GenBank/DDBJ databases">
        <authorList>
            <person name="Chen S."/>
        </authorList>
    </citation>
    <scope>NUCLEOTIDE SEQUENCE [LARGE SCALE GENOMIC DNA]</scope>
    <source>
        <strain evidence="2 3">GS-10</strain>
    </source>
</reference>
<dbReference type="Gene3D" id="1.20.120.30">
    <property type="entry name" value="Aspartate receptor, ligand-binding domain"/>
    <property type="match status" value="1"/>
</dbReference>
<dbReference type="AlphaFoldDB" id="A0A6L8LKL3"/>
<feature type="domain" description="Chemoreceptor zinc-binding" evidence="1">
    <location>
        <begin position="17"/>
        <end position="79"/>
    </location>
</feature>
<dbReference type="RefSeq" id="WP_160974492.1">
    <property type="nucleotide sequence ID" value="NZ_WWEN01000006.1"/>
</dbReference>
<evidence type="ECO:0000313" key="3">
    <source>
        <dbReference type="Proteomes" id="UP000479043"/>
    </source>
</evidence>
<comment type="caution">
    <text evidence="2">The sequence shown here is derived from an EMBL/GenBank/DDBJ whole genome shotgun (WGS) entry which is preliminary data.</text>
</comment>
<organism evidence="2 3">
    <name type="scientific">Thalassovita mangrovi</name>
    <dbReference type="NCBI Taxonomy" id="2692236"/>
    <lineage>
        <taxon>Bacteria</taxon>
        <taxon>Pseudomonadati</taxon>
        <taxon>Pseudomonadota</taxon>
        <taxon>Alphaproteobacteria</taxon>
        <taxon>Rhodobacterales</taxon>
        <taxon>Roseobacteraceae</taxon>
        <taxon>Thalassovita</taxon>
    </lineage>
</organism>
<sequence length="122" mass="13370">MNTQDMRDELNDALGRHAAWKLRLREAAIAGETDLPVDMIKREDCCKFGKWLQGLPAETRNSPEAQAVHELHANFHLIAGGVAAQIASGQTEGALAALNGQVYKNSTDSLARAVTRWRMSLT</sequence>
<dbReference type="Pfam" id="PF13682">
    <property type="entry name" value="CZB"/>
    <property type="match status" value="1"/>
</dbReference>
<proteinExistence type="predicted"/>